<dbReference type="AlphaFoldDB" id="A0A0R3Q500"/>
<reference evidence="3" key="1">
    <citation type="submission" date="2017-02" db="UniProtKB">
        <authorList>
            <consortium name="WormBaseParasite"/>
        </authorList>
    </citation>
    <scope>IDENTIFICATION</scope>
</reference>
<evidence type="ECO:0000313" key="3">
    <source>
        <dbReference type="WBParaSite" id="BTMF_0000139001-mRNA-1"/>
    </source>
</evidence>
<sequence length="76" mass="8227">MACTELPGAIVLMDDRRAKAVLVLLRLSSHCADRLPLGRFDPACTGPCIHNRPISKVLVGSVCMYVCVCMCVCVCM</sequence>
<dbReference type="EMBL" id="UZAG01000455">
    <property type="protein sequence ID" value="VDO08483.1"/>
    <property type="molecule type" value="Genomic_DNA"/>
</dbReference>
<name>A0A0R3Q500_9BILA</name>
<keyword evidence="2" id="KW-1185">Reference proteome</keyword>
<accession>A0A0R3Q500</accession>
<reference evidence="1 2" key="2">
    <citation type="submission" date="2018-11" db="EMBL/GenBank/DDBJ databases">
        <authorList>
            <consortium name="Pathogen Informatics"/>
        </authorList>
    </citation>
    <scope>NUCLEOTIDE SEQUENCE [LARGE SCALE GENOMIC DNA]</scope>
</reference>
<dbReference type="WBParaSite" id="BTMF_0000139001-mRNA-1">
    <property type="protein sequence ID" value="BTMF_0000139001-mRNA-1"/>
    <property type="gene ID" value="BTMF_0000139001"/>
</dbReference>
<proteinExistence type="predicted"/>
<organism evidence="3">
    <name type="scientific">Brugia timori</name>
    <dbReference type="NCBI Taxonomy" id="42155"/>
    <lineage>
        <taxon>Eukaryota</taxon>
        <taxon>Metazoa</taxon>
        <taxon>Ecdysozoa</taxon>
        <taxon>Nematoda</taxon>
        <taxon>Chromadorea</taxon>
        <taxon>Rhabditida</taxon>
        <taxon>Spirurina</taxon>
        <taxon>Spiruromorpha</taxon>
        <taxon>Filarioidea</taxon>
        <taxon>Onchocercidae</taxon>
        <taxon>Brugia</taxon>
    </lineage>
</organism>
<protein>
    <submittedName>
        <fullName evidence="3">Secreted protein</fullName>
    </submittedName>
</protein>
<dbReference type="Proteomes" id="UP000280834">
    <property type="component" value="Unassembled WGS sequence"/>
</dbReference>
<evidence type="ECO:0000313" key="1">
    <source>
        <dbReference type="EMBL" id="VDO08483.1"/>
    </source>
</evidence>
<evidence type="ECO:0000313" key="2">
    <source>
        <dbReference type="Proteomes" id="UP000280834"/>
    </source>
</evidence>
<gene>
    <name evidence="1" type="ORF">BTMF_LOCUS732</name>
</gene>